<dbReference type="InterPro" id="IPR021109">
    <property type="entry name" value="Peptidase_aspartic_dom_sf"/>
</dbReference>
<feature type="compositionally biased region" description="Basic and acidic residues" evidence="2">
    <location>
        <begin position="23"/>
        <end position="36"/>
    </location>
</feature>
<dbReference type="GO" id="GO:0006508">
    <property type="term" value="P:proteolysis"/>
    <property type="evidence" value="ECO:0007669"/>
    <property type="project" value="InterPro"/>
</dbReference>
<dbReference type="Pfam" id="PF13650">
    <property type="entry name" value="Asp_protease_2"/>
    <property type="match status" value="1"/>
</dbReference>
<dbReference type="EMBL" id="VXIV02000754">
    <property type="protein sequence ID" value="KAF6036280.1"/>
    <property type="molecule type" value="Genomic_DNA"/>
</dbReference>
<evidence type="ECO:0000313" key="4">
    <source>
        <dbReference type="EMBL" id="KAF6036280.1"/>
    </source>
</evidence>
<dbReference type="PROSITE" id="PS00141">
    <property type="entry name" value="ASP_PROTEASE"/>
    <property type="match status" value="1"/>
</dbReference>
<dbReference type="Gene3D" id="2.40.70.10">
    <property type="entry name" value="Acid Proteases"/>
    <property type="match status" value="1"/>
</dbReference>
<gene>
    <name evidence="4" type="ORF">EB796_005412</name>
</gene>
<dbReference type="SUPFAM" id="SSF50630">
    <property type="entry name" value="Acid proteases"/>
    <property type="match status" value="1"/>
</dbReference>
<name>A0A7J7KCA3_BUGNE</name>
<evidence type="ECO:0000259" key="3">
    <source>
        <dbReference type="PROSITE" id="PS50175"/>
    </source>
</evidence>
<keyword evidence="5" id="KW-1185">Reference proteome</keyword>
<proteinExistence type="predicted"/>
<sequence>MRRSYKDKDYSSKSNYKSQRSSSSDREWSVDSKDSSSWRSPRTRAVRSSQVRFIDSEPYDRAETWKQNLRVNDRNIEFVLDTGADVSTITEDTSKTLALKLHKSDRVLKSADNSQLSVLGKAGVVLGSKFKKTVTNLYVIKGSKSNILGLRELKNHSLLTVVSTEAQLGSWRNALK</sequence>
<reference evidence="4" key="1">
    <citation type="submission" date="2020-06" db="EMBL/GenBank/DDBJ databases">
        <title>Draft genome of Bugula neritina, a colonial animal packing powerful symbionts and potential medicines.</title>
        <authorList>
            <person name="Rayko M."/>
        </authorList>
    </citation>
    <scope>NUCLEOTIDE SEQUENCE [LARGE SCALE GENOMIC DNA]</scope>
    <source>
        <strain evidence="4">Kwan_BN1</strain>
    </source>
</reference>
<dbReference type="InterPro" id="IPR001969">
    <property type="entry name" value="Aspartic_peptidase_AS"/>
</dbReference>
<organism evidence="4 5">
    <name type="scientific">Bugula neritina</name>
    <name type="common">Brown bryozoan</name>
    <name type="synonym">Sertularia neritina</name>
    <dbReference type="NCBI Taxonomy" id="10212"/>
    <lineage>
        <taxon>Eukaryota</taxon>
        <taxon>Metazoa</taxon>
        <taxon>Spiralia</taxon>
        <taxon>Lophotrochozoa</taxon>
        <taxon>Bryozoa</taxon>
        <taxon>Gymnolaemata</taxon>
        <taxon>Cheilostomatida</taxon>
        <taxon>Flustrina</taxon>
        <taxon>Buguloidea</taxon>
        <taxon>Bugulidae</taxon>
        <taxon>Bugula</taxon>
    </lineage>
</organism>
<protein>
    <recommendedName>
        <fullName evidence="3">Peptidase A2 domain-containing protein</fullName>
    </recommendedName>
</protein>
<feature type="compositionally biased region" description="Low complexity" evidence="2">
    <location>
        <begin position="12"/>
        <end position="22"/>
    </location>
</feature>
<dbReference type="OrthoDB" id="6160000at2759"/>
<evidence type="ECO:0000313" key="5">
    <source>
        <dbReference type="Proteomes" id="UP000593567"/>
    </source>
</evidence>
<accession>A0A7J7KCA3</accession>
<dbReference type="InterPro" id="IPR001995">
    <property type="entry name" value="Peptidase_A2_cat"/>
</dbReference>
<feature type="compositionally biased region" description="Basic and acidic residues" evidence="2">
    <location>
        <begin position="1"/>
        <end position="11"/>
    </location>
</feature>
<dbReference type="GO" id="GO:0004190">
    <property type="term" value="F:aspartic-type endopeptidase activity"/>
    <property type="evidence" value="ECO:0007669"/>
    <property type="project" value="InterPro"/>
</dbReference>
<dbReference type="PROSITE" id="PS50175">
    <property type="entry name" value="ASP_PROT_RETROV"/>
    <property type="match status" value="1"/>
</dbReference>
<evidence type="ECO:0000256" key="2">
    <source>
        <dbReference type="SAM" id="MobiDB-lite"/>
    </source>
</evidence>
<comment type="caution">
    <text evidence="4">The sequence shown here is derived from an EMBL/GenBank/DDBJ whole genome shotgun (WGS) entry which is preliminary data.</text>
</comment>
<feature type="region of interest" description="Disordered" evidence="2">
    <location>
        <begin position="1"/>
        <end position="43"/>
    </location>
</feature>
<evidence type="ECO:0000256" key="1">
    <source>
        <dbReference type="ARBA" id="ARBA00022801"/>
    </source>
</evidence>
<keyword evidence="1" id="KW-0378">Hydrolase</keyword>
<dbReference type="AlphaFoldDB" id="A0A7J7KCA3"/>
<dbReference type="Proteomes" id="UP000593567">
    <property type="component" value="Unassembled WGS sequence"/>
</dbReference>
<feature type="domain" description="Peptidase A2" evidence="3">
    <location>
        <begin position="76"/>
        <end position="91"/>
    </location>
</feature>